<dbReference type="AlphaFoldDB" id="A0A1H3LXG5"/>
<feature type="compositionally biased region" description="Polar residues" evidence="1">
    <location>
        <begin position="1"/>
        <end position="17"/>
    </location>
</feature>
<sequence>MDDSNGISSSKVAHSTPPTLPLMKSPSHHSRKKKLSNVLSNNLLKYLDTRKMETTIQIQFEGNQADDGRINLYDAAEALKGLATSINIITQAFSNDDHIQTKVPIQKEFKTFFSAAKKGCFDIFIDVKFEQKTIQKHGASVVKDKYWDYLTEAFAASTGNSENNTSHYLRKFLDENPGLFDEMAIAIDSHVLNIHRPICNGSAKSAKLIRPYSGEKLELNKKTHIYLSTLTKERKITHLTGNVTRHSNISGFGRAYIKEYNRIIPYYIVDHKKKGKAVDTLAAESLRDGSALGIGKGGLCSFEVNLVRDNKEYIKKFELINITPILPDTNNNE</sequence>
<reference evidence="3 4" key="1">
    <citation type="submission" date="2016-10" db="EMBL/GenBank/DDBJ databases">
        <authorList>
            <person name="de Groot N.N."/>
        </authorList>
    </citation>
    <scope>NUCLEOTIDE SEQUENCE [LARGE SCALE GENOMIC DNA]</scope>
    <source>
        <strain evidence="3 4">LMG 24775</strain>
    </source>
</reference>
<protein>
    <recommendedName>
        <fullName evidence="2">DUF7946 domain-containing protein</fullName>
    </recommendedName>
</protein>
<proteinExistence type="predicted"/>
<dbReference type="RefSeq" id="WP_143044527.1">
    <property type="nucleotide sequence ID" value="NZ_CP141274.1"/>
</dbReference>
<accession>A0A1H3LXG5</accession>
<feature type="domain" description="DUF7946" evidence="2">
    <location>
        <begin position="56"/>
        <end position="223"/>
    </location>
</feature>
<evidence type="ECO:0000256" key="1">
    <source>
        <dbReference type="SAM" id="MobiDB-lite"/>
    </source>
</evidence>
<evidence type="ECO:0000313" key="3">
    <source>
        <dbReference type="EMBL" id="SDY68495.1"/>
    </source>
</evidence>
<feature type="region of interest" description="Disordered" evidence="1">
    <location>
        <begin position="1"/>
        <end position="31"/>
    </location>
</feature>
<evidence type="ECO:0000259" key="2">
    <source>
        <dbReference type="Pfam" id="PF25678"/>
    </source>
</evidence>
<name>A0A1H3LXG5_9BURK</name>
<dbReference type="EMBL" id="FNPE01000007">
    <property type="protein sequence ID" value="SDY68495.1"/>
    <property type="molecule type" value="Genomic_DNA"/>
</dbReference>
<dbReference type="InterPro" id="IPR057706">
    <property type="entry name" value="DUF7946"/>
</dbReference>
<organism evidence="3 4">
    <name type="scientific">Delftia lacustris</name>
    <dbReference type="NCBI Taxonomy" id="558537"/>
    <lineage>
        <taxon>Bacteria</taxon>
        <taxon>Pseudomonadati</taxon>
        <taxon>Pseudomonadota</taxon>
        <taxon>Betaproteobacteria</taxon>
        <taxon>Burkholderiales</taxon>
        <taxon>Comamonadaceae</taxon>
        <taxon>Delftia</taxon>
    </lineage>
</organism>
<dbReference type="GeneID" id="94694070"/>
<dbReference type="Pfam" id="PF25678">
    <property type="entry name" value="DUF7946"/>
    <property type="match status" value="1"/>
</dbReference>
<gene>
    <name evidence="3" type="ORF">SAMN05421547_1074</name>
</gene>
<dbReference type="Proteomes" id="UP000183417">
    <property type="component" value="Unassembled WGS sequence"/>
</dbReference>
<evidence type="ECO:0000313" key="4">
    <source>
        <dbReference type="Proteomes" id="UP000183417"/>
    </source>
</evidence>